<dbReference type="AlphaFoldDB" id="D6U311"/>
<evidence type="ECO:0000313" key="3">
    <source>
        <dbReference type="EMBL" id="EFH82916.1"/>
    </source>
</evidence>
<dbReference type="PANTHER" id="PTHR38593:SF1">
    <property type="entry name" value="BLR2558 PROTEIN"/>
    <property type="match status" value="1"/>
</dbReference>
<dbReference type="Proteomes" id="UP000004508">
    <property type="component" value="Unassembled WGS sequence"/>
</dbReference>
<evidence type="ECO:0000256" key="1">
    <source>
        <dbReference type="SAM" id="SignalP"/>
    </source>
</evidence>
<dbReference type="PANTHER" id="PTHR38593">
    <property type="entry name" value="BLR2558 PROTEIN"/>
    <property type="match status" value="1"/>
</dbReference>
<name>D6U311_KTERA</name>
<dbReference type="InParanoid" id="D6U311"/>
<proteinExistence type="predicted"/>
<dbReference type="eggNOG" id="COG3652">
    <property type="taxonomic scope" value="Bacteria"/>
</dbReference>
<keyword evidence="4" id="KW-1185">Reference proteome</keyword>
<comment type="caution">
    <text evidence="3">The sequence shown here is derived from an EMBL/GenBank/DDBJ whole genome shotgun (WGS) entry which is preliminary data.</text>
</comment>
<sequence>MRVIAFFGGILLCALVAITADIAYAQTPAMNPSETEFGPSDIYFVTQTSLGTPFQVDAGRLAQTKGGTEAIRSYAQLMVSSHITVNNALEAILKRKAPVPPPTLLKAAYATMISTLQQETGQTFDADYVRGQVNYQRANATLYQYEIANGSDPDLKAFAQQTLPKIQDHLARVLKLQGGTG</sequence>
<dbReference type="InterPro" id="IPR025419">
    <property type="entry name" value="DUF4142"/>
</dbReference>
<dbReference type="EMBL" id="ADVG01000004">
    <property type="protein sequence ID" value="EFH82916.1"/>
    <property type="molecule type" value="Genomic_DNA"/>
</dbReference>
<evidence type="ECO:0000313" key="4">
    <source>
        <dbReference type="Proteomes" id="UP000004508"/>
    </source>
</evidence>
<keyword evidence="1" id="KW-0732">Signal</keyword>
<accession>D6U311</accession>
<feature type="chain" id="PRO_5003088447" evidence="1">
    <location>
        <begin position="26"/>
        <end position="181"/>
    </location>
</feature>
<dbReference type="STRING" id="485913.Krac_3806"/>
<organism evidence="3 4">
    <name type="scientific">Ktedonobacter racemifer DSM 44963</name>
    <dbReference type="NCBI Taxonomy" id="485913"/>
    <lineage>
        <taxon>Bacteria</taxon>
        <taxon>Bacillati</taxon>
        <taxon>Chloroflexota</taxon>
        <taxon>Ktedonobacteria</taxon>
        <taxon>Ktedonobacterales</taxon>
        <taxon>Ktedonobacteraceae</taxon>
        <taxon>Ktedonobacter</taxon>
    </lineage>
</organism>
<dbReference type="Pfam" id="PF13628">
    <property type="entry name" value="DUF4142"/>
    <property type="match status" value="1"/>
</dbReference>
<reference evidence="3 4" key="1">
    <citation type="journal article" date="2011" name="Stand. Genomic Sci.">
        <title>Non-contiguous finished genome sequence and contextual data of the filamentous soil bacterium Ktedonobacter racemifer type strain (SOSP1-21).</title>
        <authorList>
            <person name="Chang Y.J."/>
            <person name="Land M."/>
            <person name="Hauser L."/>
            <person name="Chertkov O."/>
            <person name="Del Rio T.G."/>
            <person name="Nolan M."/>
            <person name="Copeland A."/>
            <person name="Tice H."/>
            <person name="Cheng J.F."/>
            <person name="Lucas S."/>
            <person name="Han C."/>
            <person name="Goodwin L."/>
            <person name="Pitluck S."/>
            <person name="Ivanova N."/>
            <person name="Ovchinikova G."/>
            <person name="Pati A."/>
            <person name="Chen A."/>
            <person name="Palaniappan K."/>
            <person name="Mavromatis K."/>
            <person name="Liolios K."/>
            <person name="Brettin T."/>
            <person name="Fiebig A."/>
            <person name="Rohde M."/>
            <person name="Abt B."/>
            <person name="Goker M."/>
            <person name="Detter J.C."/>
            <person name="Woyke T."/>
            <person name="Bristow J."/>
            <person name="Eisen J.A."/>
            <person name="Markowitz V."/>
            <person name="Hugenholtz P."/>
            <person name="Kyrpides N.C."/>
            <person name="Klenk H.P."/>
            <person name="Lapidus A."/>
        </authorList>
    </citation>
    <scope>NUCLEOTIDE SEQUENCE [LARGE SCALE GENOMIC DNA]</scope>
    <source>
        <strain evidence="4">DSM 44963</strain>
    </source>
</reference>
<protein>
    <submittedName>
        <fullName evidence="3">Putative outer membrane protein</fullName>
    </submittedName>
</protein>
<gene>
    <name evidence="3" type="ORF">Krac_3806</name>
</gene>
<dbReference type="InterPro" id="IPR012347">
    <property type="entry name" value="Ferritin-like"/>
</dbReference>
<evidence type="ECO:0000259" key="2">
    <source>
        <dbReference type="Pfam" id="PF13628"/>
    </source>
</evidence>
<dbReference type="OrthoDB" id="883203at2"/>
<dbReference type="Gene3D" id="1.20.1260.10">
    <property type="match status" value="1"/>
</dbReference>
<dbReference type="RefSeq" id="WP_007921374.1">
    <property type="nucleotide sequence ID" value="NZ_ADVG01000004.1"/>
</dbReference>
<feature type="domain" description="DUF4142" evidence="2">
    <location>
        <begin position="40"/>
        <end position="175"/>
    </location>
</feature>
<feature type="signal peptide" evidence="1">
    <location>
        <begin position="1"/>
        <end position="25"/>
    </location>
</feature>